<evidence type="ECO:0000259" key="9">
    <source>
        <dbReference type="PROSITE" id="PS50190"/>
    </source>
</evidence>
<dbReference type="Pfam" id="PF12783">
    <property type="entry name" value="Sec7-like_HUS"/>
    <property type="match status" value="1"/>
</dbReference>
<dbReference type="Proteomes" id="UP001443914">
    <property type="component" value="Unassembled WGS sequence"/>
</dbReference>
<name>A0AAW1ILF4_SAPOF</name>
<dbReference type="GO" id="GO:0005085">
    <property type="term" value="F:guanyl-nucleotide exchange factor activity"/>
    <property type="evidence" value="ECO:0007669"/>
    <property type="project" value="UniProtKB-KW"/>
</dbReference>
<evidence type="ECO:0000256" key="5">
    <source>
        <dbReference type="ARBA" id="ARBA00022490"/>
    </source>
</evidence>
<dbReference type="InterPro" id="IPR015403">
    <property type="entry name" value="Mon2/Sec7/BIG1-like_HDS"/>
</dbReference>
<dbReference type="GO" id="GO:0005802">
    <property type="term" value="C:trans-Golgi network"/>
    <property type="evidence" value="ECO:0007669"/>
    <property type="project" value="TreeGrafter"/>
</dbReference>
<dbReference type="PROSITE" id="PS50190">
    <property type="entry name" value="SEC7"/>
    <property type="match status" value="1"/>
</dbReference>
<keyword evidence="4" id="KW-0813">Transport</keyword>
<dbReference type="FunFam" id="1.10.220.20:FF:000002">
    <property type="entry name" value="Brefeldin A-inhibited guanine nucleotide-exchange protein 1"/>
    <property type="match status" value="1"/>
</dbReference>
<evidence type="ECO:0000256" key="7">
    <source>
        <dbReference type="ARBA" id="ARBA00022927"/>
    </source>
</evidence>
<evidence type="ECO:0000256" key="2">
    <source>
        <dbReference type="ARBA" id="ARBA00004514"/>
    </source>
</evidence>
<dbReference type="Gene3D" id="1.10.220.20">
    <property type="match status" value="1"/>
</dbReference>
<dbReference type="Pfam" id="PF09324">
    <property type="entry name" value="Sec7-like_HDS"/>
    <property type="match status" value="1"/>
</dbReference>
<dbReference type="Pfam" id="PF20252">
    <property type="entry name" value="BIG2_C"/>
    <property type="match status" value="1"/>
</dbReference>
<evidence type="ECO:0000313" key="10">
    <source>
        <dbReference type="EMBL" id="KAK9690897.1"/>
    </source>
</evidence>
<sequence length="1696" mass="190799">MSANSGQELGGPTVVGRVIGPTLSKIMKLIPWRKYNNLVIACKTTMEKLETLPISLDSLSLSSSPSDVATAEMILSPLLLAVDTSAPKIVTVAVDALFRLFSRNLLRFSISSAEGKTVISQLIDAVCKCGRIGDEVIELSAMKTILAAVRSPRVTFHGEYMNHIVKSCYNVYLGSKNANTRVCAKAVLAQIVLIVFTRAEEDRMSVSRFKVVSISELLEFSDQNLSEGSSVKLVQGLINEVMLSNHGVNEEFVRNSENVECKSEDGDESRAKTEEKYEEWVEEESSLREDGFLLFTNLCKLSMKFSSQEYSDDQILLKGKILSLELLKVIMDNSSLVWRSNERFINIIKQFLCLSLIKNSALSVMTIFQLLCSIFMSLLLKFRSKLKDELGIFFPMLILRVLENVLQPIFIQKLTVLNILEKISKDPQLIVDIYVNYDCDLDAPNLYERTVNGLLKTALGPPSGSVTTLSPVQDLTFRVESVKCLVKIAKSMATWMDQQRKITDASLTNKSQVSYGSADFNSILNGEEGMMAEYDQLSESNSELPDAATLEQRRAYKLEMQKGFALFNKKPSKGIDFLIKAKKIGESPEAVAFFLKNTVGLNSTVIGGYLGERDDFPLKVMHAYVDSFNFEKMDFGEAIRYFLRGFRLPGEAQKIDRIMEKFAERYCKCNPNSFKSADTAYVLAYSVIMLNTDAHNSMVKDKMTKADFVRNNRGIDDGKDLPEEYLGALYDQIVRNAIEIENSQPQCKQVNGLNRLLSLDGIVNLVTGKQAEEKPLGANSLLIKNIQEQFKAKSGKSESVFYAVSDVSILRFMAEVCWGPMLAAFSMTLDRIDDKLVTLECLQGFRFSVHVTAVLGMQTQRDAFVTTLAKFTYLHCAVDMKQKNVDSMKTMMTIAIEDGNFLHEAWEHILTCLSRFEHLQLLGEGVPPYASFLSISKSSAGEVEQKSLKSSGSLKKKGSFRNPAVVAVVRGGSYDSSAHGVNSPKLVTPDEVNNFIANLHFLDQIGNYELNHIYAHSQRLNSEAIVSFVRALCKVSISELQSPNDPRVFSLTKIVEIAHYNMKRIRIVWSRIWIVLSDFFVSVGLSENLAVAIFVMDSLRQLAMEFLEREELANYNFQNEFLRPFVIVMQKSNSREIRELIVRCISQMVLSRVSNVRSGWKSVFMVFTTAAADERKSIVLLAFETMEKIVREYFPYITETESTIFTDCVRCLLTFTNSKFDRDVSFNAIAFLRFCAVKLAEGGLFCNEDSKDADSYDIHSTEEAFNAQPFSSKDENLAFWMPLLTGLSKLTADPRPLIRKSSLEVLFDILKDHGILFSRPFWNVVFKFVVFPLFSVQDDKDDNGMNGELSVQSYEDSYRQERAWDSETSSMAAERLIDLFVTFFSVVRTQLPDAVATLTSLIKSPNHGSATIAMTALVRLTSELGPMLSEDDWRGTFVALKDAAVSTVPGFLKLLRTMDNIEIPDEAQSFNGLETSEYEKSSNDVDDHSLQTAAYVVSRMKFHISVQLSIIQVVADLFKTHHHDLSTANIIILLELYSTISSHANQLNSETGLLQKLQKACIIQKLSDPPVVQFQTETLQNHLNFLYHLLLQRSSRLDDIHLEEQTFGVCVNILQIYLDCANARSDKREELTARTPLLLTALGIFNSFEKESFKRYISRLFPFLVDLVRSEHSSGEVPRVLGDMFQKLIGPIIIES</sequence>
<comment type="subcellular location">
    <subcellularLocation>
        <location evidence="2">Cytoplasm</location>
        <location evidence="2">Cytosol</location>
    </subcellularLocation>
    <subcellularLocation>
        <location evidence="1">Membrane</location>
        <topology evidence="1">Peripheral membrane protein</topology>
        <orientation evidence="1">Cytoplasmic side</orientation>
    </subcellularLocation>
</comment>
<accession>A0AAW1ILF4</accession>
<dbReference type="GO" id="GO:0032012">
    <property type="term" value="P:regulation of ARF protein signal transduction"/>
    <property type="evidence" value="ECO:0007669"/>
    <property type="project" value="InterPro"/>
</dbReference>
<evidence type="ECO:0000256" key="3">
    <source>
        <dbReference type="ARBA" id="ARBA00011738"/>
    </source>
</evidence>
<dbReference type="InterPro" id="IPR032817">
    <property type="entry name" value="Mon2_C"/>
</dbReference>
<dbReference type="InterPro" id="IPR032691">
    <property type="entry name" value="Mon2/Sec7/BIG1-like_HUS"/>
</dbReference>
<dbReference type="InterPro" id="IPR016024">
    <property type="entry name" value="ARM-type_fold"/>
</dbReference>
<evidence type="ECO:0000256" key="1">
    <source>
        <dbReference type="ARBA" id="ARBA00004287"/>
    </source>
</evidence>
<comment type="caution">
    <text evidence="10">The sequence shown here is derived from an EMBL/GenBank/DDBJ whole genome shotgun (WGS) entry which is preliminary data.</text>
</comment>
<dbReference type="Gene3D" id="1.10.1000.11">
    <property type="entry name" value="Arf Nucleotide-binding Site Opener,domain 2"/>
    <property type="match status" value="1"/>
</dbReference>
<dbReference type="GO" id="GO:0005829">
    <property type="term" value="C:cytosol"/>
    <property type="evidence" value="ECO:0007669"/>
    <property type="project" value="UniProtKB-SubCell"/>
</dbReference>
<dbReference type="InterPro" id="IPR023394">
    <property type="entry name" value="Sec7_C_sf"/>
</dbReference>
<dbReference type="FunFam" id="1.10.1000.11:FF:000005">
    <property type="entry name" value="Brefeldin A-inhibited guanine nucleotide-exchange 1"/>
    <property type="match status" value="1"/>
</dbReference>
<dbReference type="PANTHER" id="PTHR10663">
    <property type="entry name" value="GUANYL-NUCLEOTIDE EXCHANGE FACTOR"/>
    <property type="match status" value="1"/>
</dbReference>
<dbReference type="Pfam" id="PF16206">
    <property type="entry name" value="Mon2_C"/>
    <property type="match status" value="1"/>
</dbReference>
<dbReference type="InterPro" id="IPR032629">
    <property type="entry name" value="DCB_dom"/>
</dbReference>
<keyword evidence="8" id="KW-0472">Membrane</keyword>
<dbReference type="EMBL" id="JBDFQZ010000009">
    <property type="protein sequence ID" value="KAK9690897.1"/>
    <property type="molecule type" value="Genomic_DNA"/>
</dbReference>
<feature type="domain" description="SEC7" evidence="9">
    <location>
        <begin position="549"/>
        <end position="736"/>
    </location>
</feature>
<dbReference type="SUPFAM" id="SSF48371">
    <property type="entry name" value="ARM repeat"/>
    <property type="match status" value="2"/>
</dbReference>
<dbReference type="CDD" id="cd00171">
    <property type="entry name" value="Sec7"/>
    <property type="match status" value="1"/>
</dbReference>
<dbReference type="GO" id="GO:0016020">
    <property type="term" value="C:membrane"/>
    <property type="evidence" value="ECO:0007669"/>
    <property type="project" value="UniProtKB-SubCell"/>
</dbReference>
<dbReference type="GO" id="GO:0015031">
    <property type="term" value="P:protein transport"/>
    <property type="evidence" value="ECO:0007669"/>
    <property type="project" value="UniProtKB-KW"/>
</dbReference>
<dbReference type="Pfam" id="PF01369">
    <property type="entry name" value="Sec7"/>
    <property type="match status" value="1"/>
</dbReference>
<keyword evidence="5" id="KW-0963">Cytoplasm</keyword>
<evidence type="ECO:0000256" key="8">
    <source>
        <dbReference type="ARBA" id="ARBA00023136"/>
    </source>
</evidence>
<protein>
    <recommendedName>
        <fullName evidence="9">SEC7 domain-containing protein</fullName>
    </recommendedName>
</protein>
<evidence type="ECO:0000313" key="11">
    <source>
        <dbReference type="Proteomes" id="UP001443914"/>
    </source>
</evidence>
<dbReference type="PANTHER" id="PTHR10663:SF108">
    <property type="entry name" value="BREFELDIN A-INHIBITED GUANINE NUCLEOTIDE-EXCHANGE PROTEIN 1"/>
    <property type="match status" value="1"/>
</dbReference>
<dbReference type="InterPro" id="IPR035999">
    <property type="entry name" value="Sec7_dom_sf"/>
</dbReference>
<dbReference type="InterPro" id="IPR046455">
    <property type="entry name" value="Sec7/BIG1-like_C"/>
</dbReference>
<gene>
    <name evidence="10" type="ORF">RND81_09G161900</name>
</gene>
<reference evidence="10" key="1">
    <citation type="submission" date="2024-03" db="EMBL/GenBank/DDBJ databases">
        <title>WGS assembly of Saponaria officinalis var. Norfolk2.</title>
        <authorList>
            <person name="Jenkins J."/>
            <person name="Shu S."/>
            <person name="Grimwood J."/>
            <person name="Barry K."/>
            <person name="Goodstein D."/>
            <person name="Schmutz J."/>
            <person name="Leebens-Mack J."/>
            <person name="Osbourn A."/>
        </authorList>
    </citation>
    <scope>NUCLEOTIDE SEQUENCE [LARGE SCALE GENOMIC DNA]</scope>
    <source>
        <strain evidence="10">JIC</strain>
    </source>
</reference>
<evidence type="ECO:0000256" key="4">
    <source>
        <dbReference type="ARBA" id="ARBA00022448"/>
    </source>
</evidence>
<dbReference type="SUPFAM" id="SSF48425">
    <property type="entry name" value="Sec7 domain"/>
    <property type="match status" value="1"/>
</dbReference>
<dbReference type="InterPro" id="IPR000904">
    <property type="entry name" value="Sec7_dom"/>
</dbReference>
<comment type="subunit">
    <text evidence="3">Homodimer.</text>
</comment>
<proteinExistence type="predicted"/>
<keyword evidence="11" id="KW-1185">Reference proteome</keyword>
<evidence type="ECO:0000256" key="6">
    <source>
        <dbReference type="ARBA" id="ARBA00022658"/>
    </source>
</evidence>
<dbReference type="SMART" id="SM00222">
    <property type="entry name" value="Sec7"/>
    <property type="match status" value="1"/>
</dbReference>
<keyword evidence="6" id="KW-0344">Guanine-nucleotide releasing factor</keyword>
<dbReference type="Pfam" id="PF16213">
    <property type="entry name" value="DCB"/>
    <property type="match status" value="1"/>
</dbReference>
<keyword evidence="7" id="KW-0653">Protein transport</keyword>
<organism evidence="10 11">
    <name type="scientific">Saponaria officinalis</name>
    <name type="common">Common soapwort</name>
    <name type="synonym">Lychnis saponaria</name>
    <dbReference type="NCBI Taxonomy" id="3572"/>
    <lineage>
        <taxon>Eukaryota</taxon>
        <taxon>Viridiplantae</taxon>
        <taxon>Streptophyta</taxon>
        <taxon>Embryophyta</taxon>
        <taxon>Tracheophyta</taxon>
        <taxon>Spermatophyta</taxon>
        <taxon>Magnoliopsida</taxon>
        <taxon>eudicotyledons</taxon>
        <taxon>Gunneridae</taxon>
        <taxon>Pentapetalae</taxon>
        <taxon>Caryophyllales</taxon>
        <taxon>Caryophyllaceae</taxon>
        <taxon>Caryophylleae</taxon>
        <taxon>Saponaria</taxon>
    </lineage>
</organism>